<dbReference type="SUPFAM" id="SSF57667">
    <property type="entry name" value="beta-beta-alpha zinc fingers"/>
    <property type="match status" value="3"/>
</dbReference>
<evidence type="ECO:0000259" key="7">
    <source>
        <dbReference type="PROSITE" id="PS50157"/>
    </source>
</evidence>
<dbReference type="SMART" id="SM00355">
    <property type="entry name" value="ZnF_C2H2"/>
    <property type="match status" value="9"/>
</dbReference>
<dbReference type="Gene3D" id="3.30.160.60">
    <property type="entry name" value="Classic Zinc Finger"/>
    <property type="match status" value="5"/>
</dbReference>
<dbReference type="GO" id="GO:0008270">
    <property type="term" value="F:zinc ion binding"/>
    <property type="evidence" value="ECO:0007669"/>
    <property type="project" value="UniProtKB-KW"/>
</dbReference>
<evidence type="ECO:0000256" key="6">
    <source>
        <dbReference type="SAM" id="MobiDB-lite"/>
    </source>
</evidence>
<gene>
    <name evidence="9" type="primary">LOC106164223</name>
</gene>
<feature type="domain" description="C2H2-type" evidence="7">
    <location>
        <begin position="426"/>
        <end position="453"/>
    </location>
</feature>
<dbReference type="PROSITE" id="PS50157">
    <property type="entry name" value="ZINC_FINGER_C2H2_2"/>
    <property type="match status" value="7"/>
</dbReference>
<keyword evidence="8" id="KW-1185">Reference proteome</keyword>
<feature type="domain" description="C2H2-type" evidence="7">
    <location>
        <begin position="368"/>
        <end position="396"/>
    </location>
</feature>
<keyword evidence="4" id="KW-0862">Zinc</keyword>
<proteinExistence type="predicted"/>
<evidence type="ECO:0000256" key="4">
    <source>
        <dbReference type="ARBA" id="ARBA00022833"/>
    </source>
</evidence>
<dbReference type="Pfam" id="PF00096">
    <property type="entry name" value="zf-C2H2"/>
    <property type="match status" value="3"/>
</dbReference>
<dbReference type="KEGG" id="lak:106164223"/>
<dbReference type="InterPro" id="IPR013087">
    <property type="entry name" value="Znf_C2H2_type"/>
</dbReference>
<keyword evidence="1" id="KW-0479">Metal-binding</keyword>
<evidence type="ECO:0000256" key="1">
    <source>
        <dbReference type="ARBA" id="ARBA00022723"/>
    </source>
</evidence>
<evidence type="ECO:0000256" key="3">
    <source>
        <dbReference type="ARBA" id="ARBA00022771"/>
    </source>
</evidence>
<accession>A0A1S3IHB4</accession>
<feature type="domain" description="C2H2-type" evidence="7">
    <location>
        <begin position="302"/>
        <end position="330"/>
    </location>
</feature>
<feature type="compositionally biased region" description="Polar residues" evidence="6">
    <location>
        <begin position="629"/>
        <end position="654"/>
    </location>
</feature>
<dbReference type="PANTHER" id="PTHR24379">
    <property type="entry name" value="KRAB AND ZINC FINGER DOMAIN-CONTAINING"/>
    <property type="match status" value="1"/>
</dbReference>
<dbReference type="OrthoDB" id="6288030at2759"/>
<keyword evidence="3 5" id="KW-0863">Zinc-finger</keyword>
<dbReference type="InParanoid" id="A0A1S3IHB4"/>
<dbReference type="FunFam" id="3.30.160.60:FF:000446">
    <property type="entry name" value="Zinc finger protein"/>
    <property type="match status" value="1"/>
</dbReference>
<dbReference type="Proteomes" id="UP000085678">
    <property type="component" value="Unplaced"/>
</dbReference>
<organism evidence="8 9">
    <name type="scientific">Lingula anatina</name>
    <name type="common">Brachiopod</name>
    <name type="synonym">Lingula unguis</name>
    <dbReference type="NCBI Taxonomy" id="7574"/>
    <lineage>
        <taxon>Eukaryota</taxon>
        <taxon>Metazoa</taxon>
        <taxon>Spiralia</taxon>
        <taxon>Lophotrochozoa</taxon>
        <taxon>Brachiopoda</taxon>
        <taxon>Linguliformea</taxon>
        <taxon>Lingulata</taxon>
        <taxon>Lingulida</taxon>
        <taxon>Linguloidea</taxon>
        <taxon>Lingulidae</taxon>
        <taxon>Lingula</taxon>
    </lineage>
</organism>
<dbReference type="GeneID" id="106164223"/>
<feature type="domain" description="C2H2-type" evidence="7">
    <location>
        <begin position="454"/>
        <end position="477"/>
    </location>
</feature>
<name>A0A1S3IHB4_LINAN</name>
<keyword evidence="2" id="KW-0677">Repeat</keyword>
<reference evidence="9" key="1">
    <citation type="submission" date="2025-08" db="UniProtKB">
        <authorList>
            <consortium name="RefSeq"/>
        </authorList>
    </citation>
    <scope>IDENTIFICATION</scope>
    <source>
        <tissue evidence="9">Gonads</tissue>
    </source>
</reference>
<feature type="domain" description="C2H2-type" evidence="7">
    <location>
        <begin position="485"/>
        <end position="513"/>
    </location>
</feature>
<dbReference type="RefSeq" id="XP_013397518.1">
    <property type="nucleotide sequence ID" value="XM_013542064.1"/>
</dbReference>
<feature type="compositionally biased region" description="Low complexity" evidence="6">
    <location>
        <begin position="619"/>
        <end position="628"/>
    </location>
</feature>
<dbReference type="InterPro" id="IPR036236">
    <property type="entry name" value="Znf_C2H2_sf"/>
</dbReference>
<dbReference type="FunCoup" id="A0A1S3IHB4">
    <property type="interactions" value="2528"/>
</dbReference>
<feature type="region of interest" description="Disordered" evidence="6">
    <location>
        <begin position="576"/>
        <end position="595"/>
    </location>
</feature>
<dbReference type="PROSITE" id="PS00028">
    <property type="entry name" value="ZINC_FINGER_C2H2_1"/>
    <property type="match status" value="7"/>
</dbReference>
<feature type="region of interest" description="Disordered" evidence="6">
    <location>
        <begin position="611"/>
        <end position="654"/>
    </location>
</feature>
<feature type="domain" description="C2H2-type" evidence="7">
    <location>
        <begin position="397"/>
        <end position="425"/>
    </location>
</feature>
<evidence type="ECO:0000256" key="2">
    <source>
        <dbReference type="ARBA" id="ARBA00022737"/>
    </source>
</evidence>
<evidence type="ECO:0000313" key="8">
    <source>
        <dbReference type="Proteomes" id="UP000085678"/>
    </source>
</evidence>
<evidence type="ECO:0000313" key="9">
    <source>
        <dbReference type="RefSeq" id="XP_013397518.1"/>
    </source>
</evidence>
<feature type="domain" description="C2H2-type" evidence="7">
    <location>
        <begin position="514"/>
        <end position="536"/>
    </location>
</feature>
<sequence length="685" mass="78295">MENTENRVSGLELWLPETFFQCISQLDSQSTQSIISYTSLDEQNHENGRIEIQKITESVPEKPPSLKLMFSGNIASDFEKRYCCKILRISEIVRTKEERKVFKDGYREENAAPNTLSHKTDNVTRLTKKTKSKKRKLHHLQTVSHLESYSAEPSSYNDVGIIETEAVPIESKDVDEEKSRSVDDVQTFARRRSSRQKKPSTLLKEIKGEFLDYDSSKVCESSLVSTEDVEGLGPVEVGNFDLENNKQKLNVEIAECEICGKTLARNRLAVHVQRAHQKDNNFENYISRLKAETKRKTIIRNDQCNLCKRWFTSKKNLSVHISIKHPKESAYLNAVKGNSKVICMLCGASVVNLHTHTERCHSEKLGSYHCDECFKAYNSEQLLKEHKYRVHQLKERHLCHLCPRSFKHARYLQDHIQDAHIRNKHYECDECHKVVTTAKTLYKHKKTHTGKKSHTCAYCGKGFFEGPNMRRHVRLIHETNSVERVQCPECDKTFTLKSNLKQHMDAVHNHQFTYKCSLCHRGFYRRNKLEEHMKSHEPFYVVQPSGQLTKVPTSHVMDSTFLLPSSNMDGVEMAISSLHGGEGNDHPHPTDYSTSEDNIQQELLRLESSADHTQPIHTGSSLLSGHSGQMSVVTSESETMAVQQTHSGASPKQQTITLGEGTGQGQEIKFIFIPADNAKVQNLEY</sequence>
<evidence type="ECO:0000256" key="5">
    <source>
        <dbReference type="PROSITE-ProRule" id="PRU00042"/>
    </source>
</evidence>
<dbReference type="AlphaFoldDB" id="A0A1S3IHB4"/>
<dbReference type="PANTHER" id="PTHR24379:SF121">
    <property type="entry name" value="C2H2-TYPE DOMAIN-CONTAINING PROTEIN"/>
    <property type="match status" value="1"/>
</dbReference>
<protein>
    <submittedName>
        <fullName evidence="9">Zinc finger protein 286A isoform X1</fullName>
    </submittedName>
</protein>